<dbReference type="Proteomes" id="UP000245207">
    <property type="component" value="Unassembled WGS sequence"/>
</dbReference>
<dbReference type="Pfam" id="PF00179">
    <property type="entry name" value="UQ_con"/>
    <property type="match status" value="1"/>
</dbReference>
<dbReference type="PANTHER" id="PTHR24068">
    <property type="entry name" value="UBIQUITIN-CONJUGATING ENZYME E2"/>
    <property type="match status" value="1"/>
</dbReference>
<dbReference type="CDD" id="cd23800">
    <property type="entry name" value="UBCc_UBE2K"/>
    <property type="match status" value="1"/>
</dbReference>
<organism evidence="2 3">
    <name type="scientific">Artemisia annua</name>
    <name type="common">Sweet wormwood</name>
    <dbReference type="NCBI Taxonomy" id="35608"/>
    <lineage>
        <taxon>Eukaryota</taxon>
        <taxon>Viridiplantae</taxon>
        <taxon>Streptophyta</taxon>
        <taxon>Embryophyta</taxon>
        <taxon>Tracheophyta</taxon>
        <taxon>Spermatophyta</taxon>
        <taxon>Magnoliopsida</taxon>
        <taxon>eudicotyledons</taxon>
        <taxon>Gunneridae</taxon>
        <taxon>Pentapetalae</taxon>
        <taxon>asterids</taxon>
        <taxon>campanulids</taxon>
        <taxon>Asterales</taxon>
        <taxon>Asteraceae</taxon>
        <taxon>Asteroideae</taxon>
        <taxon>Anthemideae</taxon>
        <taxon>Artemisiinae</taxon>
        <taxon>Artemisia</taxon>
    </lineage>
</organism>
<evidence type="ECO:0000259" key="1">
    <source>
        <dbReference type="PROSITE" id="PS50127"/>
    </source>
</evidence>
<name>A0A2U1N650_ARTAN</name>
<dbReference type="Gene3D" id="3.10.110.10">
    <property type="entry name" value="Ubiquitin Conjugating Enzyme"/>
    <property type="match status" value="1"/>
</dbReference>
<dbReference type="InterPro" id="IPR016135">
    <property type="entry name" value="UBQ-conjugating_enzyme/RWD"/>
</dbReference>
<keyword evidence="3" id="KW-1185">Reference proteome</keyword>
<evidence type="ECO:0000313" key="3">
    <source>
        <dbReference type="Proteomes" id="UP000245207"/>
    </source>
</evidence>
<dbReference type="InterPro" id="IPR000608">
    <property type="entry name" value="UBC"/>
</dbReference>
<dbReference type="OrthoDB" id="9973183at2759"/>
<dbReference type="AlphaFoldDB" id="A0A2U1N650"/>
<proteinExistence type="predicted"/>
<accession>A0A2U1N650</accession>
<protein>
    <submittedName>
        <fullName evidence="2">Ubiquitin-conjugating enzyme E2 1</fullName>
    </submittedName>
</protein>
<dbReference type="STRING" id="35608.A0A2U1N650"/>
<sequence>MTDHSERIDRELAYFQADKSLVDMDLWRDDTIRDLNHLFATITGPANSPYKGGVFHIHIRLPDKYPFAPPVIKFFTKTWHPNISSQNGDLSLSFLNDEWSPAMNLTTTLVAIQAILSDPELSEAQDLVVARQYTNDHFTKNAMQWTQLYATEMSSPCTSGRRITGQSAHLNNYMQ</sequence>
<reference evidence="2 3" key="1">
    <citation type="journal article" date="2018" name="Mol. Plant">
        <title>The genome of Artemisia annua provides insight into the evolution of Asteraceae family and artemisinin biosynthesis.</title>
        <authorList>
            <person name="Shen Q."/>
            <person name="Zhang L."/>
            <person name="Liao Z."/>
            <person name="Wang S."/>
            <person name="Yan T."/>
            <person name="Shi P."/>
            <person name="Liu M."/>
            <person name="Fu X."/>
            <person name="Pan Q."/>
            <person name="Wang Y."/>
            <person name="Lv Z."/>
            <person name="Lu X."/>
            <person name="Zhang F."/>
            <person name="Jiang W."/>
            <person name="Ma Y."/>
            <person name="Chen M."/>
            <person name="Hao X."/>
            <person name="Li L."/>
            <person name="Tang Y."/>
            <person name="Lv G."/>
            <person name="Zhou Y."/>
            <person name="Sun X."/>
            <person name="Brodelius P.E."/>
            <person name="Rose J.K.C."/>
            <person name="Tang K."/>
        </authorList>
    </citation>
    <scope>NUCLEOTIDE SEQUENCE [LARGE SCALE GENOMIC DNA]</scope>
    <source>
        <strain evidence="3">cv. Huhao1</strain>
        <tissue evidence="2">Leaf</tissue>
    </source>
</reference>
<dbReference type="PROSITE" id="PS50127">
    <property type="entry name" value="UBC_2"/>
    <property type="match status" value="1"/>
</dbReference>
<feature type="domain" description="UBC core" evidence="1">
    <location>
        <begin position="3"/>
        <end position="155"/>
    </location>
</feature>
<gene>
    <name evidence="2" type="ORF">CTI12_AA301930</name>
</gene>
<comment type="caution">
    <text evidence="2">The sequence shown here is derived from an EMBL/GenBank/DDBJ whole genome shotgun (WGS) entry which is preliminary data.</text>
</comment>
<dbReference type="SMART" id="SM00212">
    <property type="entry name" value="UBCc"/>
    <property type="match status" value="1"/>
</dbReference>
<dbReference type="EMBL" id="PKPP01003536">
    <property type="protein sequence ID" value="PWA68934.1"/>
    <property type="molecule type" value="Genomic_DNA"/>
</dbReference>
<dbReference type="SUPFAM" id="SSF54495">
    <property type="entry name" value="UBC-like"/>
    <property type="match status" value="1"/>
</dbReference>
<evidence type="ECO:0000313" key="2">
    <source>
        <dbReference type="EMBL" id="PWA68934.1"/>
    </source>
</evidence>